<dbReference type="GO" id="GO:0009424">
    <property type="term" value="C:bacterial-type flagellum hook"/>
    <property type="evidence" value="ECO:0007669"/>
    <property type="project" value="InterPro"/>
</dbReference>
<sequence>MRISTTQIYAQSLTNVNSSLVRLDELNSQNSSQKRINAPSDDAAGMGNVMELRTYDQTLATQVENATVVKGLLGSADDLLSQASEIMTSILEQAEQASTGTYDLEQNQMMAEQMRGYLDSLVSIANSKSGNDYLFSGEATDTSPYEYTTDVTLLGDSPARSDIAEITGEFDKTTLVEFTTDGTIGVDSIDYRFSTDGGESWDTGTLDATAVPPETTLNLGTISVEMNSGVAVTAADEDEGSQFIVRSALSYNGSEKATSVAISEKTEVNANTVGHKAFGGLNSQTDDPYDDPNLFETISDAIAYMEIGDESGVANCLEKLRAGNEALTTVSAEIGSSEEKTSFVMSSITLSRNRIATAISSEEDINAAQLSIELTQANYVYQAVLKSAASIMNTSIMDYL</sequence>
<evidence type="ECO:0000313" key="2">
    <source>
        <dbReference type="EMBL" id="SME95340.1"/>
    </source>
</evidence>
<keyword evidence="2" id="KW-0966">Cell projection</keyword>
<dbReference type="InterPro" id="IPR013384">
    <property type="entry name" value="Flagell_FlgL"/>
</dbReference>
<dbReference type="AlphaFoldDB" id="A0A1X7CF39"/>
<dbReference type="NCBIfam" id="TIGR02550">
    <property type="entry name" value="flagell_flgL"/>
    <property type="match status" value="1"/>
</dbReference>
<keyword evidence="2" id="KW-0282">Flagellum</keyword>
<keyword evidence="3" id="KW-1185">Reference proteome</keyword>
<name>A0A1X7CF39_9BACT</name>
<proteinExistence type="predicted"/>
<dbReference type="InterPro" id="IPR001029">
    <property type="entry name" value="Flagellin_N"/>
</dbReference>
<keyword evidence="2" id="KW-0969">Cilium</keyword>
<evidence type="ECO:0000313" key="3">
    <source>
        <dbReference type="Proteomes" id="UP000192906"/>
    </source>
</evidence>
<evidence type="ECO:0000259" key="1">
    <source>
        <dbReference type="Pfam" id="PF00669"/>
    </source>
</evidence>
<reference evidence="3" key="1">
    <citation type="submission" date="2017-04" db="EMBL/GenBank/DDBJ databases">
        <authorList>
            <person name="Varghese N."/>
            <person name="Submissions S."/>
        </authorList>
    </citation>
    <scope>NUCLEOTIDE SEQUENCE [LARGE SCALE GENOMIC DNA]</scope>
    <source>
        <strain evidence="3">K3S</strain>
    </source>
</reference>
<dbReference type="PANTHER" id="PTHR42792">
    <property type="entry name" value="FLAGELLIN"/>
    <property type="match status" value="1"/>
</dbReference>
<dbReference type="OrthoDB" id="9758307at2"/>
<dbReference type="Pfam" id="PF00669">
    <property type="entry name" value="Flagellin_N"/>
    <property type="match status" value="1"/>
</dbReference>
<organism evidence="2 3">
    <name type="scientific">Desulfovibrio gilichinskyi</name>
    <dbReference type="NCBI Taxonomy" id="1519643"/>
    <lineage>
        <taxon>Bacteria</taxon>
        <taxon>Pseudomonadati</taxon>
        <taxon>Thermodesulfobacteriota</taxon>
        <taxon>Desulfovibrionia</taxon>
        <taxon>Desulfovibrionales</taxon>
        <taxon>Desulfovibrionaceae</taxon>
        <taxon>Desulfovibrio</taxon>
    </lineage>
</organism>
<accession>A0A1X7CF39</accession>
<dbReference type="Gene3D" id="1.20.1330.10">
    <property type="entry name" value="f41 fragment of flagellin, N-terminal domain"/>
    <property type="match status" value="1"/>
</dbReference>
<dbReference type="GO" id="GO:0005198">
    <property type="term" value="F:structural molecule activity"/>
    <property type="evidence" value="ECO:0007669"/>
    <property type="project" value="InterPro"/>
</dbReference>
<gene>
    <name evidence="2" type="ORF">SAMN06295933_0796</name>
</gene>
<dbReference type="GO" id="GO:0071973">
    <property type="term" value="P:bacterial-type flagellum-dependent cell motility"/>
    <property type="evidence" value="ECO:0007669"/>
    <property type="project" value="InterPro"/>
</dbReference>
<dbReference type="STRING" id="1519643.SAMN06295933_0796"/>
<dbReference type="RefSeq" id="WP_085098586.1">
    <property type="nucleotide sequence ID" value="NZ_FWZU01000001.1"/>
</dbReference>
<feature type="domain" description="Flagellin N-terminal" evidence="1">
    <location>
        <begin position="3"/>
        <end position="139"/>
    </location>
</feature>
<dbReference type="SUPFAM" id="SSF64518">
    <property type="entry name" value="Phase 1 flagellin"/>
    <property type="match status" value="1"/>
</dbReference>
<protein>
    <submittedName>
        <fullName evidence="2">Flagellar hook-associated protein 3 FlgL</fullName>
    </submittedName>
</protein>
<dbReference type="EMBL" id="FWZU01000001">
    <property type="protein sequence ID" value="SME95340.1"/>
    <property type="molecule type" value="Genomic_DNA"/>
</dbReference>
<dbReference type="InterPro" id="IPR001492">
    <property type="entry name" value="Flagellin"/>
</dbReference>
<dbReference type="Proteomes" id="UP000192906">
    <property type="component" value="Unassembled WGS sequence"/>
</dbReference>
<dbReference type="PANTHER" id="PTHR42792:SF1">
    <property type="entry name" value="FLAGELLAR HOOK-ASSOCIATED PROTEIN 3"/>
    <property type="match status" value="1"/>
</dbReference>